<dbReference type="EMBL" id="JNAJ01000008">
    <property type="protein sequence ID" value="KGF92330.1"/>
    <property type="molecule type" value="Genomic_DNA"/>
</dbReference>
<comment type="caution">
    <text evidence="1">The sequence shown here is derived from an EMBL/GenBank/DDBJ whole genome shotgun (WGS) entry which is preliminary data.</text>
</comment>
<protein>
    <submittedName>
        <fullName evidence="1">Uncharacterized protein</fullName>
    </submittedName>
</protein>
<dbReference type="RefSeq" id="WP_032513393.1">
    <property type="nucleotide sequence ID" value="NZ_JNAJ01000008.1"/>
</dbReference>
<evidence type="ECO:0000313" key="1">
    <source>
        <dbReference type="EMBL" id="KGF92330.1"/>
    </source>
</evidence>
<organism evidence="1 2">
    <name type="scientific">Prochlorococcus marinus str. MIT 9116</name>
    <dbReference type="NCBI Taxonomy" id="167544"/>
    <lineage>
        <taxon>Bacteria</taxon>
        <taxon>Bacillati</taxon>
        <taxon>Cyanobacteriota</taxon>
        <taxon>Cyanophyceae</taxon>
        <taxon>Synechococcales</taxon>
        <taxon>Prochlorococcaceae</taxon>
        <taxon>Prochlorococcus</taxon>
    </lineage>
</organism>
<sequence length="297" mass="34397">MNNLFLNLFLPSLFLLLNDITSLAFSYEKDSSLLSSTSKTKKIKSNLFLAQNESDIKIFTVTGKGKSKDEAADNAVFNALLNAVPTYISKREFERIRETTINGEVIEKESIDIERESKFSFKKGSIMSFKVDSFSKKNDIVFVIATVKVRSNYGKRDYHPSFAPPIREDKKYDNQIVYKVGKGLSEKQAEMDAMEQALFHVIGPRIQEKTFDSVNYQELLKMINDEVVQSESYDLEKFDQYSTIYTEGYIESFNKKNSFKEDGWFWVLAEIKVRQKPFKFYVDEIFNDSSIDINIKE</sequence>
<dbReference type="AlphaFoldDB" id="A0A0A1ZSB3"/>
<gene>
    <name evidence="1" type="ORF">EU93_0594</name>
</gene>
<accession>A0A0A1ZSB3</accession>
<reference evidence="2" key="1">
    <citation type="journal article" date="2014" name="Sci. Data">
        <title>Genomes of diverse isolates of the marine cyanobacterium Prochlorococcus.</title>
        <authorList>
            <person name="Biller S."/>
            <person name="Berube P."/>
            <person name="Thompson J."/>
            <person name="Kelly L."/>
            <person name="Roggensack S."/>
            <person name="Awad L."/>
            <person name="Roache-Johnson K."/>
            <person name="Ding H."/>
            <person name="Giovannoni S.J."/>
            <person name="Moore L.R."/>
            <person name="Chisholm S.W."/>
        </authorList>
    </citation>
    <scope>NUCLEOTIDE SEQUENCE [LARGE SCALE GENOMIC DNA]</scope>
</reference>
<dbReference type="OrthoDB" id="10002206at2"/>
<evidence type="ECO:0000313" key="2">
    <source>
        <dbReference type="Proteomes" id="UP000030491"/>
    </source>
</evidence>
<dbReference type="Proteomes" id="UP000030491">
    <property type="component" value="Unassembled WGS sequence"/>
</dbReference>
<proteinExistence type="predicted"/>
<name>A0A0A1ZSB3_PROMR</name>